<comment type="subcellular location">
    <subcellularLocation>
        <location evidence="1">Cytoplasm</location>
    </subcellularLocation>
</comment>
<evidence type="ECO:0000256" key="4">
    <source>
        <dbReference type="ARBA" id="ARBA00022737"/>
    </source>
</evidence>
<keyword evidence="4" id="KW-0677">Repeat</keyword>
<keyword evidence="9" id="KW-1185">Reference proteome</keyword>
<dbReference type="PROSITE" id="PS50294">
    <property type="entry name" value="WD_REPEATS_REGION"/>
    <property type="match status" value="1"/>
</dbReference>
<dbReference type="PROSITE" id="PS50082">
    <property type="entry name" value="WD_REPEATS_2"/>
    <property type="match status" value="4"/>
</dbReference>
<dbReference type="InterPro" id="IPR036322">
    <property type="entry name" value="WD40_repeat_dom_sf"/>
</dbReference>
<feature type="repeat" description="WD" evidence="5">
    <location>
        <begin position="14"/>
        <end position="45"/>
    </location>
</feature>
<dbReference type="OrthoDB" id="10265988at2759"/>
<evidence type="ECO:0000256" key="5">
    <source>
        <dbReference type="PROSITE-ProRule" id="PRU00221"/>
    </source>
</evidence>
<dbReference type="InterPro" id="IPR015943">
    <property type="entry name" value="WD40/YVTN_repeat-like_dom_sf"/>
</dbReference>
<feature type="domain" description="PUL" evidence="7">
    <location>
        <begin position="518"/>
        <end position="627"/>
    </location>
</feature>
<dbReference type="InterPro" id="IPR020472">
    <property type="entry name" value="WD40_PAC1"/>
</dbReference>
<dbReference type="GO" id="GO:0043161">
    <property type="term" value="P:proteasome-mediated ubiquitin-dependent protein catabolic process"/>
    <property type="evidence" value="ECO:0007669"/>
    <property type="project" value="TreeGrafter"/>
</dbReference>
<dbReference type="SUPFAM" id="SSF50978">
    <property type="entry name" value="WD40 repeat-like"/>
    <property type="match status" value="1"/>
</dbReference>
<dbReference type="PANTHER" id="PTHR19849:SF0">
    <property type="entry name" value="PHOSPHOLIPASE A-2-ACTIVATING PROTEIN"/>
    <property type="match status" value="1"/>
</dbReference>
<dbReference type="GO" id="GO:0005634">
    <property type="term" value="C:nucleus"/>
    <property type="evidence" value="ECO:0007669"/>
    <property type="project" value="TreeGrafter"/>
</dbReference>
<dbReference type="FunFam" id="2.130.10.10:FF:000236">
    <property type="entry name" value="Polyubiquitin binding protein (Doa1/Ufd3)"/>
    <property type="match status" value="1"/>
</dbReference>
<dbReference type="InterPro" id="IPR011989">
    <property type="entry name" value="ARM-like"/>
</dbReference>
<evidence type="ECO:0000256" key="2">
    <source>
        <dbReference type="ARBA" id="ARBA00022490"/>
    </source>
</evidence>
<dbReference type="Pfam" id="PF08324">
    <property type="entry name" value="PUL"/>
    <property type="match status" value="1"/>
</dbReference>
<dbReference type="Pfam" id="PF09070">
    <property type="entry name" value="PFU"/>
    <property type="match status" value="2"/>
</dbReference>
<dbReference type="InterPro" id="IPR019775">
    <property type="entry name" value="WD40_repeat_CS"/>
</dbReference>
<reference evidence="8 9" key="1">
    <citation type="journal article" date="2019" name="Nat. Plants">
        <title>Stout camphor tree genome fills gaps in understanding of flowering plant genome evolution.</title>
        <authorList>
            <person name="Chaw S.M."/>
            <person name="Liu Y.C."/>
            <person name="Wu Y.W."/>
            <person name="Wang H.Y."/>
            <person name="Lin C.I."/>
            <person name="Wu C.S."/>
            <person name="Ke H.M."/>
            <person name="Chang L.Y."/>
            <person name="Hsu C.Y."/>
            <person name="Yang H.T."/>
            <person name="Sudianto E."/>
            <person name="Hsu M.H."/>
            <person name="Wu K.P."/>
            <person name="Wang L.N."/>
            <person name="Leebens-Mack J.H."/>
            <person name="Tsai I.J."/>
        </authorList>
    </citation>
    <scope>NUCLEOTIDE SEQUENCE [LARGE SCALE GENOMIC DNA]</scope>
    <source>
        <strain evidence="9">cv. Chaw 1501</strain>
        <tissue evidence="8">Young leaves</tissue>
    </source>
</reference>
<accession>A0A443N1F3</accession>
<dbReference type="EMBL" id="QPKB01000001">
    <property type="protein sequence ID" value="RWR72326.1"/>
    <property type="molecule type" value="Genomic_DNA"/>
</dbReference>
<protein>
    <submittedName>
        <fullName evidence="8">Phospholipase A-2-activating protein isoform X1</fullName>
    </submittedName>
</protein>
<dbReference type="Proteomes" id="UP000283530">
    <property type="component" value="Unassembled WGS sequence"/>
</dbReference>
<feature type="repeat" description="WD" evidence="5">
    <location>
        <begin position="185"/>
        <end position="215"/>
    </location>
</feature>
<dbReference type="Gene3D" id="3.10.20.870">
    <property type="entry name" value="PFU (PLAA family ubiquitin binding), C-terminal domain"/>
    <property type="match status" value="1"/>
</dbReference>
<name>A0A443N1F3_9MAGN</name>
<dbReference type="GO" id="GO:0043130">
    <property type="term" value="F:ubiquitin binding"/>
    <property type="evidence" value="ECO:0007669"/>
    <property type="project" value="TreeGrafter"/>
</dbReference>
<organism evidence="8 9">
    <name type="scientific">Cinnamomum micranthum f. kanehirae</name>
    <dbReference type="NCBI Taxonomy" id="337451"/>
    <lineage>
        <taxon>Eukaryota</taxon>
        <taxon>Viridiplantae</taxon>
        <taxon>Streptophyta</taxon>
        <taxon>Embryophyta</taxon>
        <taxon>Tracheophyta</taxon>
        <taxon>Spermatophyta</taxon>
        <taxon>Magnoliopsida</taxon>
        <taxon>Magnoliidae</taxon>
        <taxon>Laurales</taxon>
        <taxon>Lauraceae</taxon>
        <taxon>Cinnamomum</taxon>
    </lineage>
</organism>
<dbReference type="Pfam" id="PF00400">
    <property type="entry name" value="WD40"/>
    <property type="match status" value="6"/>
</dbReference>
<dbReference type="Gene3D" id="1.25.10.10">
    <property type="entry name" value="Leucine-rich Repeat Variant"/>
    <property type="match status" value="1"/>
</dbReference>
<feature type="repeat" description="WD" evidence="5">
    <location>
        <begin position="146"/>
        <end position="176"/>
    </location>
</feature>
<dbReference type="GO" id="GO:0010992">
    <property type="term" value="P:ubiquitin recycling"/>
    <property type="evidence" value="ECO:0007669"/>
    <property type="project" value="TreeGrafter"/>
</dbReference>
<dbReference type="SMART" id="SM00320">
    <property type="entry name" value="WD40"/>
    <property type="match status" value="7"/>
</dbReference>
<sequence length="627" mass="69489">MDIDFGEYQLSCELRGHEDDVRAICICGDAGIATSSRDRTVKFWSPDPEKKHRYMLSKTLVGHSSFVGPLAWIAPCENFPEGRIVSGGMDTLILLWDLKTGQSVQTMKGHQLQVTGLAVDDGGGITSSSIDCTVRRWREGQSIESWEAHKAAIQAILKLPTGELITGSSDGTLKLWRGKTCVHTFVGHTDTVRGLAMLPALGILSASHDGSIRLWALTGQLLMEMVDHASLVFSVDAHISGLIASGSEDCFAKIWKDGVCIQSIKHPGCVWDVKFLENGDIVTACSDGVVRIWTAHKDRIVEPHQLEAYAFLLSEYECSRKKVGGLKLVDLPGLEALRVPGTNDGQTKIVREGDNGVAYSWNSRDQKWDKIGEVVDGPEDNVNRAVLDGVQYDYGEHTFISITSIKSFLSFRSYVSWVLTFQNICFLVFDVDIGDGEPIRKLPYNRADNPYTAADKWLLKENLPLSYRQQVVEFILQNSGQKDFALDTSYRDPYTGSSAYIPGETSNLSGVLKKPTFKHIPKKGMLFFEVAQFDGILKKISEFNNSLLSEVGQNSVSLTELDLSRLAAIVKILKDTSHYHSTTFADTDIALLVKLLKSWPPAMMFPVIDILRMVVLHPDGQVHLPSY</sequence>
<dbReference type="InterPro" id="IPR038122">
    <property type="entry name" value="PFU_sf"/>
</dbReference>
<evidence type="ECO:0000256" key="1">
    <source>
        <dbReference type="ARBA" id="ARBA00004496"/>
    </source>
</evidence>
<keyword evidence="3 5" id="KW-0853">WD repeat</keyword>
<keyword evidence="2" id="KW-0963">Cytoplasm</keyword>
<evidence type="ECO:0000313" key="8">
    <source>
        <dbReference type="EMBL" id="RWR72326.1"/>
    </source>
</evidence>
<dbReference type="GO" id="GO:0005737">
    <property type="term" value="C:cytoplasm"/>
    <property type="evidence" value="ECO:0007669"/>
    <property type="project" value="UniProtKB-SubCell"/>
</dbReference>
<dbReference type="PROSITE" id="PS51394">
    <property type="entry name" value="PFU"/>
    <property type="match status" value="1"/>
</dbReference>
<dbReference type="PROSITE" id="PS00678">
    <property type="entry name" value="WD_REPEATS_1"/>
    <property type="match status" value="1"/>
</dbReference>
<dbReference type="PRINTS" id="PR00320">
    <property type="entry name" value="GPROTEINBRPT"/>
</dbReference>
<evidence type="ECO:0000256" key="3">
    <source>
        <dbReference type="ARBA" id="ARBA00022574"/>
    </source>
</evidence>
<dbReference type="AlphaFoldDB" id="A0A443N1F3"/>
<dbReference type="PROSITE" id="PS51396">
    <property type="entry name" value="PUL"/>
    <property type="match status" value="1"/>
</dbReference>
<dbReference type="InterPro" id="IPR015155">
    <property type="entry name" value="PFU"/>
</dbReference>
<evidence type="ECO:0000313" key="9">
    <source>
        <dbReference type="Proteomes" id="UP000283530"/>
    </source>
</evidence>
<dbReference type="Gene3D" id="2.130.10.10">
    <property type="entry name" value="YVTN repeat-like/Quinoprotein amine dehydrogenase"/>
    <property type="match status" value="1"/>
</dbReference>
<evidence type="ECO:0000259" key="6">
    <source>
        <dbReference type="PROSITE" id="PS51394"/>
    </source>
</evidence>
<feature type="repeat" description="WD" evidence="5">
    <location>
        <begin position="60"/>
        <end position="106"/>
    </location>
</feature>
<proteinExistence type="predicted"/>
<dbReference type="InterPro" id="IPR013535">
    <property type="entry name" value="PUL_dom"/>
</dbReference>
<dbReference type="PANTHER" id="PTHR19849">
    <property type="entry name" value="PHOSPHOLIPASE A-2-ACTIVATING PROTEIN"/>
    <property type="match status" value="1"/>
</dbReference>
<dbReference type="InterPro" id="IPR001680">
    <property type="entry name" value="WD40_rpt"/>
</dbReference>
<comment type="caution">
    <text evidence="8">The sequence shown here is derived from an EMBL/GenBank/DDBJ whole genome shotgun (WGS) entry which is preliminary data.</text>
</comment>
<feature type="domain" description="PFU" evidence="6">
    <location>
        <begin position="360"/>
        <end position="489"/>
    </location>
</feature>
<gene>
    <name evidence="8" type="ORF">CKAN_00054000</name>
</gene>
<dbReference type="STRING" id="337451.A0A443N1F3"/>
<dbReference type="CDD" id="cd00200">
    <property type="entry name" value="WD40"/>
    <property type="match status" value="1"/>
</dbReference>
<evidence type="ECO:0000259" key="7">
    <source>
        <dbReference type="PROSITE" id="PS51396"/>
    </source>
</evidence>